<proteinExistence type="inferred from homology"/>
<evidence type="ECO:0000259" key="3">
    <source>
        <dbReference type="Pfam" id="PF00561"/>
    </source>
</evidence>
<evidence type="ECO:0000313" key="4">
    <source>
        <dbReference type="EMBL" id="GIU46863.1"/>
    </source>
</evidence>
<protein>
    <submittedName>
        <fullName evidence="4">Proline iminopeptidase Pip</fullName>
    </submittedName>
</protein>
<dbReference type="InterPro" id="IPR051601">
    <property type="entry name" value="Serine_prot/Carboxylest_S33"/>
</dbReference>
<dbReference type="PANTHER" id="PTHR43248">
    <property type="entry name" value="2-SUCCINYL-6-HYDROXY-2,4-CYCLOHEXADIENE-1-CARBOXYLATE SYNTHASE"/>
    <property type="match status" value="1"/>
</dbReference>
<dbReference type="Gene3D" id="3.40.50.1820">
    <property type="entry name" value="alpha/beta hydrolase"/>
    <property type="match status" value="1"/>
</dbReference>
<accession>A0ABQ4PH36</accession>
<dbReference type="SUPFAM" id="SSF53474">
    <property type="entry name" value="alpha/beta-Hydrolases"/>
    <property type="match status" value="1"/>
</dbReference>
<dbReference type="Proteomes" id="UP000887104">
    <property type="component" value="Unassembled WGS sequence"/>
</dbReference>
<dbReference type="InterPro" id="IPR002410">
    <property type="entry name" value="Peptidase_S33"/>
</dbReference>
<sequence>MIAYPLAIICHRLNNNAYNKVNAMNHPSPQLTFAGMVAQKHHFTLPLDYADPDGAQISIFAREISSPENSAKSLPFIVFFQGGPGFGAVRPAANGGWIKRALKEYRVLLLDQRGTGLSTPVNYACLSHLTSNEQSQYLSHFRADNIIRDAEAIRQQLTDNQKWTILGQSFGGFCVLKYLNDAPQGLAEAYITGGIPSLTRSADEVYQATYKRVLAKNHDFFTRFTDAQCLIKALANHIENNQVLLATGERLTVEMLQLLGINIGMEQGPESVYYLLEQALIDTPTGTQVNPLFLAHFCQLLDFNTNPIFALLHESIYCQQTRSNWAAHRVRQTYSEFNYSSDKPFLFTGEMVYPWFFEQFGNLKPLKQAAEDLAQKSDWPMLYNLETLANNQVPVSAAIYSEDMFVEMQYSLETAARVGNLKYWVTSEYEHNGIRMDGEHILDRLIAINRGEKLR</sequence>
<dbReference type="PANTHER" id="PTHR43248:SF2">
    <property type="entry name" value="PROLYL AMINOPEPTIDASE"/>
    <property type="match status" value="1"/>
</dbReference>
<organism evidence="4 5">
    <name type="scientific">Shewanella sairae</name>
    <dbReference type="NCBI Taxonomy" id="190310"/>
    <lineage>
        <taxon>Bacteria</taxon>
        <taxon>Pseudomonadati</taxon>
        <taxon>Pseudomonadota</taxon>
        <taxon>Gammaproteobacteria</taxon>
        <taxon>Alteromonadales</taxon>
        <taxon>Shewanellaceae</taxon>
        <taxon>Shewanella</taxon>
    </lineage>
</organism>
<comment type="caution">
    <text evidence="4">The sequence shown here is derived from an EMBL/GenBank/DDBJ whole genome shotgun (WGS) entry which is preliminary data.</text>
</comment>
<dbReference type="EMBL" id="BPEY01000040">
    <property type="protein sequence ID" value="GIU46863.1"/>
    <property type="molecule type" value="Genomic_DNA"/>
</dbReference>
<dbReference type="Pfam" id="PF00561">
    <property type="entry name" value="Abhydrolase_1"/>
    <property type="match status" value="1"/>
</dbReference>
<dbReference type="InterPro" id="IPR029058">
    <property type="entry name" value="AB_hydrolase_fold"/>
</dbReference>
<name>A0ABQ4PH36_9GAMM</name>
<evidence type="ECO:0000256" key="1">
    <source>
        <dbReference type="ARBA" id="ARBA00010088"/>
    </source>
</evidence>
<evidence type="ECO:0000256" key="2">
    <source>
        <dbReference type="ARBA" id="ARBA00022801"/>
    </source>
</evidence>
<dbReference type="PRINTS" id="PR00793">
    <property type="entry name" value="PROAMNOPTASE"/>
</dbReference>
<keyword evidence="5" id="KW-1185">Reference proteome</keyword>
<reference evidence="4" key="1">
    <citation type="submission" date="2021-05" db="EMBL/GenBank/DDBJ databases">
        <title>Molecular characterization for Shewanella algae harboring chromosomal blaOXA-55-like strains isolated from clinical and environment sample.</title>
        <authorList>
            <person name="Ohama Y."/>
            <person name="Aoki K."/>
            <person name="Harada S."/>
            <person name="Moriya K."/>
            <person name="Ishii Y."/>
            <person name="Tateda K."/>
        </authorList>
    </citation>
    <scope>NUCLEOTIDE SEQUENCE</scope>
    <source>
        <strain evidence="4">JCM 11563</strain>
    </source>
</reference>
<keyword evidence="2" id="KW-0378">Hydrolase</keyword>
<evidence type="ECO:0000313" key="5">
    <source>
        <dbReference type="Proteomes" id="UP000887104"/>
    </source>
</evidence>
<comment type="similarity">
    <text evidence="1">Belongs to the peptidase S33 family.</text>
</comment>
<dbReference type="InterPro" id="IPR000073">
    <property type="entry name" value="AB_hydrolase_1"/>
</dbReference>
<feature type="domain" description="AB hydrolase-1" evidence="3">
    <location>
        <begin position="76"/>
        <end position="218"/>
    </location>
</feature>
<gene>
    <name evidence="4" type="primary">pip</name>
    <name evidence="4" type="ORF">TUM4438_23930</name>
</gene>